<evidence type="ECO:0000256" key="2">
    <source>
        <dbReference type="ARBA" id="ARBA00010581"/>
    </source>
</evidence>
<keyword evidence="6 9" id="KW-1133">Transmembrane helix</keyword>
<dbReference type="PROSITE" id="PS50253">
    <property type="entry name" value="COX3"/>
    <property type="match status" value="1"/>
</dbReference>
<dbReference type="GO" id="GO:0004129">
    <property type="term" value="F:cytochrome-c oxidase activity"/>
    <property type="evidence" value="ECO:0007669"/>
    <property type="project" value="InterPro"/>
</dbReference>
<dbReference type="GeneID" id="20160179"/>
<protein>
    <recommendedName>
        <fullName evidence="3 8">Cytochrome c oxidase subunit 3</fullName>
    </recommendedName>
</protein>
<dbReference type="PANTHER" id="PTHR11403:SF7">
    <property type="entry name" value="CYTOCHROME C OXIDASE SUBUNIT 3"/>
    <property type="match status" value="1"/>
</dbReference>
<dbReference type="InterPro" id="IPR024791">
    <property type="entry name" value="Cyt_c/ubiquinol_Oxase_su3"/>
</dbReference>
<feature type="transmembrane region" description="Helical" evidence="9">
    <location>
        <begin position="182"/>
        <end position="200"/>
    </location>
</feature>
<evidence type="ECO:0000313" key="11">
    <source>
        <dbReference type="EMBL" id="AIK29132.1"/>
    </source>
</evidence>
<dbReference type="AlphaFoldDB" id="A0A076VFJ0"/>
<feature type="transmembrane region" description="Helical" evidence="9">
    <location>
        <begin position="261"/>
        <end position="281"/>
    </location>
</feature>
<feature type="transmembrane region" description="Helical" evidence="9">
    <location>
        <begin position="29"/>
        <end position="48"/>
    </location>
</feature>
<comment type="function">
    <text evidence="8">Component of the cytochrome c oxidase, the last enzyme in the mitochondrial electron transport chain which drives oxidative phosphorylation. The respiratory chain contains 3 multisubunit complexes succinate dehydrogenase (complex II, CII), ubiquinol-cytochrome c oxidoreductase (cytochrome b-c1 complex, complex III, CIII) and cytochrome c oxidase (complex IV, CIV), that cooperate to transfer electrons derived from NADH and succinate to molecular oxygen, creating an electrochemical gradient over the inner membrane that drives transmembrane transport and the ATP synthase. Cytochrome c oxidase is the component of the respiratory chain that catalyzes the reduction of oxygen to water. Electrons originating from reduced cytochrome c in the intermembrane space (IMS) are transferred via the dinuclear copper A center (CU(A)) of subunit 2 and heme A of subunit 1 to the active site in subunit 1, a binuclear center (BNC) formed by heme A3 and copper B (CU(B)). The BNC reduces molecular oxygen to 2 water molecules using 4 electrons from cytochrome c in the IMS and 4 protons from the mitochondrial matrix.</text>
</comment>
<dbReference type="SUPFAM" id="SSF81452">
    <property type="entry name" value="Cytochrome c oxidase subunit III-like"/>
    <property type="match status" value="1"/>
</dbReference>
<dbReference type="RefSeq" id="YP_009054644.1">
    <property type="nucleotide sequence ID" value="NC_024758.1"/>
</dbReference>
<dbReference type="Gene3D" id="1.20.120.80">
    <property type="entry name" value="Cytochrome c oxidase, subunit III, four-helix bundle"/>
    <property type="match status" value="1"/>
</dbReference>
<dbReference type="InterPro" id="IPR000298">
    <property type="entry name" value="Cyt_c_oxidase-like_su3"/>
</dbReference>
<evidence type="ECO:0000256" key="3">
    <source>
        <dbReference type="ARBA" id="ARBA00015944"/>
    </source>
</evidence>
<dbReference type="GO" id="GO:0016020">
    <property type="term" value="C:membrane"/>
    <property type="evidence" value="ECO:0007669"/>
    <property type="project" value="UniProtKB-SubCell"/>
</dbReference>
<feature type="domain" description="Heme-copper oxidase subunit III family profile" evidence="10">
    <location>
        <begin position="17"/>
        <end position="283"/>
    </location>
</feature>
<feature type="transmembrane region" description="Helical" evidence="9">
    <location>
        <begin position="55"/>
        <end position="74"/>
    </location>
</feature>
<reference evidence="11" key="1">
    <citation type="journal article" date="2014" name="Genome Biol. Evol.">
        <title>Gene arrangement convergence, diverse intron content, and genetic code modifications in mitochondrial genomes of Sphaeropleales (Chlorophyta).</title>
        <authorList>
            <person name="Fucikova K."/>
            <person name="Lewis P.O."/>
            <person name="Gonzalez-Halphen D."/>
            <person name="Lewis L.A."/>
        </authorList>
    </citation>
    <scope>NUCLEOTIDE SEQUENCE</scope>
    <source>
        <strain evidence="11">UTEX 56</strain>
    </source>
</reference>
<proteinExistence type="inferred from homology"/>
<evidence type="ECO:0000256" key="5">
    <source>
        <dbReference type="ARBA" id="ARBA00022967"/>
    </source>
</evidence>
<dbReference type="GO" id="GO:0006123">
    <property type="term" value="P:mitochondrial electron transport, cytochrome c to oxygen"/>
    <property type="evidence" value="ECO:0007669"/>
    <property type="project" value="TreeGrafter"/>
</dbReference>
<sequence length="293" mass="33175">MTNKVENNAVSYAVVRPEHPYHRVPRSPWPFLASLGALWLTLGLVLYFHQYNRGGTVVVGGLLYLVYVAGRWWADVLHEGDVVGYRKPGVLEYEYTSKIQNGLYLGRIRFIVTEAMFFVGLLWAVVHAALMPTVQVFRSWPPVGIVPIEWTGRPMLNTVILATSFFTANAAKHALNNHNKKLCGIYLAITIGLGRLFSYYQYLEYSDAAFTFSDSVFGSTFYLSTGFHGMHVILGFLYLAVCLFQLKTMYPGRSLALDRALLYWHFVDLVWVFIRIIVYAWSGAGATQLSFSL</sequence>
<dbReference type="InterPro" id="IPR013833">
    <property type="entry name" value="Cyt_c_oxidase_su3_a-hlx"/>
</dbReference>
<dbReference type="Pfam" id="PF00510">
    <property type="entry name" value="COX3"/>
    <property type="match status" value="1"/>
</dbReference>
<organism evidence="11">
    <name type="scientific">Chromochloris zofingiensis</name>
    <dbReference type="NCBI Taxonomy" id="31302"/>
    <lineage>
        <taxon>Eukaryota</taxon>
        <taxon>Viridiplantae</taxon>
        <taxon>Chlorophyta</taxon>
        <taxon>core chlorophytes</taxon>
        <taxon>Chlorophyceae</taxon>
        <taxon>CS clade</taxon>
        <taxon>Sphaeropleales</taxon>
        <taxon>Chromochloridaceae</taxon>
        <taxon>Chromochloris</taxon>
    </lineage>
</organism>
<geneLocation type="mitochondrion" evidence="11"/>
<dbReference type="InterPro" id="IPR033945">
    <property type="entry name" value="Cyt_c_oxase_su3_dom"/>
</dbReference>
<evidence type="ECO:0000256" key="1">
    <source>
        <dbReference type="ARBA" id="ARBA00004141"/>
    </source>
</evidence>
<keyword evidence="5" id="KW-1278">Translocase</keyword>
<name>A0A076VFJ0_9CHLO</name>
<keyword evidence="8 11" id="KW-0496">Mitochondrion</keyword>
<evidence type="ECO:0000256" key="8">
    <source>
        <dbReference type="RuleBase" id="RU003375"/>
    </source>
</evidence>
<keyword evidence="4 8" id="KW-0812">Transmembrane</keyword>
<dbReference type="Gene3D" id="1.10.287.70">
    <property type="match status" value="1"/>
</dbReference>
<dbReference type="PANTHER" id="PTHR11403">
    <property type="entry name" value="CYTOCHROME C OXIDASE SUBUNIT III"/>
    <property type="match status" value="1"/>
</dbReference>
<dbReference type="CDD" id="cd01665">
    <property type="entry name" value="Cyt_c_Oxidase_III"/>
    <property type="match status" value="1"/>
</dbReference>
<evidence type="ECO:0000256" key="6">
    <source>
        <dbReference type="ARBA" id="ARBA00022989"/>
    </source>
</evidence>
<comment type="similarity">
    <text evidence="2 8">Belongs to the cytochrome c oxidase subunit 3 family.</text>
</comment>
<dbReference type="EMBL" id="KJ806268">
    <property type="protein sequence ID" value="AIK29132.1"/>
    <property type="molecule type" value="Genomic_DNA"/>
</dbReference>
<dbReference type="GO" id="GO:0005739">
    <property type="term" value="C:mitochondrion"/>
    <property type="evidence" value="ECO:0007669"/>
    <property type="project" value="TreeGrafter"/>
</dbReference>
<keyword evidence="7 9" id="KW-0472">Membrane</keyword>
<evidence type="ECO:0000256" key="4">
    <source>
        <dbReference type="ARBA" id="ARBA00022692"/>
    </source>
</evidence>
<accession>A0A076VFJ0</accession>
<evidence type="ECO:0000256" key="7">
    <source>
        <dbReference type="ARBA" id="ARBA00023136"/>
    </source>
</evidence>
<comment type="subcellular location">
    <subcellularLocation>
        <location evidence="1">Membrane</location>
        <topology evidence="1">Multi-pass membrane protein</topology>
    </subcellularLocation>
</comment>
<feature type="transmembrane region" description="Helical" evidence="9">
    <location>
        <begin position="108"/>
        <end position="130"/>
    </location>
</feature>
<dbReference type="InterPro" id="IPR035973">
    <property type="entry name" value="Cyt_c_oxidase_su3-like_sf"/>
</dbReference>
<evidence type="ECO:0000256" key="9">
    <source>
        <dbReference type="SAM" id="Phobius"/>
    </source>
</evidence>
<gene>
    <name evidence="11" type="primary">cox3</name>
    <name evidence="11" type="ORF">EL90_g05</name>
</gene>
<evidence type="ECO:0000259" key="10">
    <source>
        <dbReference type="PROSITE" id="PS50253"/>
    </source>
</evidence>
<feature type="transmembrane region" description="Helical" evidence="9">
    <location>
        <begin position="220"/>
        <end position="241"/>
    </location>
</feature>